<name>A0AAQ3R9E9_9PEZI</name>
<feature type="compositionally biased region" description="Polar residues" evidence="1">
    <location>
        <begin position="349"/>
        <end position="361"/>
    </location>
</feature>
<organism evidence="2 3">
    <name type="scientific">Acrodontium crateriforme</name>
    <dbReference type="NCBI Taxonomy" id="150365"/>
    <lineage>
        <taxon>Eukaryota</taxon>
        <taxon>Fungi</taxon>
        <taxon>Dikarya</taxon>
        <taxon>Ascomycota</taxon>
        <taxon>Pezizomycotina</taxon>
        <taxon>Dothideomycetes</taxon>
        <taxon>Dothideomycetidae</taxon>
        <taxon>Mycosphaerellales</taxon>
        <taxon>Teratosphaeriaceae</taxon>
        <taxon>Acrodontium</taxon>
    </lineage>
</organism>
<dbReference type="AlphaFoldDB" id="A0AAQ3R9E9"/>
<dbReference type="Proteomes" id="UP001303373">
    <property type="component" value="Chromosome 1"/>
</dbReference>
<proteinExistence type="predicted"/>
<evidence type="ECO:0000313" key="3">
    <source>
        <dbReference type="Proteomes" id="UP001303373"/>
    </source>
</evidence>
<feature type="compositionally biased region" description="Polar residues" evidence="1">
    <location>
        <begin position="321"/>
        <end position="331"/>
    </location>
</feature>
<evidence type="ECO:0000256" key="1">
    <source>
        <dbReference type="SAM" id="MobiDB-lite"/>
    </source>
</evidence>
<protein>
    <submittedName>
        <fullName evidence="2">Uncharacterized protein</fullName>
    </submittedName>
</protein>
<feature type="compositionally biased region" description="Polar residues" evidence="1">
    <location>
        <begin position="507"/>
        <end position="536"/>
    </location>
</feature>
<feature type="compositionally biased region" description="Basic and acidic residues" evidence="1">
    <location>
        <begin position="17"/>
        <end position="26"/>
    </location>
</feature>
<feature type="region of interest" description="Disordered" evidence="1">
    <location>
        <begin position="471"/>
        <end position="579"/>
    </location>
</feature>
<sequence>MVAMSTFAMAALGMDNEQERSAESTRAKIGVTTTTTQSVSASSTSADRHSAELRTAARSSRRAMSNYNAFQTACIPANDSPPSYSAAIRHKFPLLHPETGCERLPLYSCTVAIEAKLLLAVESVNPTHDIGEIHWKEVYVVLRGTLLSIFRVKDNGPGRLLRSYTLQHAELGLATDSEHTVLLPQSRLAYLIPAAARKKAFNKDPGLFKVVKQTIVRIRAETDQFLLADSSEDRIHEIINALSAAIDISTPLDERSVPKQCTVPRRRRRPALPPMLGNLNDPALLAEQERLLRAMYPGFAERTATSSTSQGRPGLVRTETEQQTSPLVPTTTREEDEVDLAMIREDSAEQSSGRRPTISRNTTTTSELPPLPTYNTAANTTYEPSRGLYITPPTNFSQESGKWQPPHRRTAGQIQRYIRRCMPILLADAPRASEILICNGKRVRINQRAHVLEAWHLKPPSYRHHALSEKVQAVEPEEVNESSQGDLENTEGERQSMGGEPLDRTSSRQSAISTDSAVPELTGSTIQLSEASPTRRNSSSNSSSGEDEIEPVESHRTTDLELSKSVSSTDSPNKRPALLTKFTDVSVETSQPSTDGHGIVYCF</sequence>
<feature type="compositionally biased region" description="Basic and acidic residues" evidence="1">
    <location>
        <begin position="552"/>
        <end position="562"/>
    </location>
</feature>
<dbReference type="Gene3D" id="2.30.29.30">
    <property type="entry name" value="Pleckstrin-homology domain (PH domain)/Phosphotyrosine-binding domain (PTB)"/>
    <property type="match status" value="1"/>
</dbReference>
<keyword evidence="3" id="KW-1185">Reference proteome</keyword>
<dbReference type="PANTHER" id="PTHR37283:SF1">
    <property type="entry name" value="PH DOMAIN-CONTAINING PROTEIN YHR131C"/>
    <property type="match status" value="1"/>
</dbReference>
<accession>A0AAQ3R9E9</accession>
<gene>
    <name evidence="2" type="ORF">R9X50_00072500</name>
</gene>
<feature type="compositionally biased region" description="Low complexity" evidence="1">
    <location>
        <begin position="31"/>
        <end position="45"/>
    </location>
</feature>
<feature type="region of interest" description="Disordered" evidence="1">
    <location>
        <begin position="15"/>
        <end position="51"/>
    </location>
</feature>
<dbReference type="InterPro" id="IPR011993">
    <property type="entry name" value="PH-like_dom_sf"/>
</dbReference>
<reference evidence="2 3" key="1">
    <citation type="submission" date="2023-11" db="EMBL/GenBank/DDBJ databases">
        <title>An acidophilic fungus is an integral part of prey digestion in a carnivorous sundew plant.</title>
        <authorList>
            <person name="Tsai I.J."/>
        </authorList>
    </citation>
    <scope>NUCLEOTIDE SEQUENCE [LARGE SCALE GENOMIC DNA]</scope>
    <source>
        <strain evidence="2">169a</strain>
    </source>
</reference>
<dbReference type="PANTHER" id="PTHR37283">
    <property type="entry name" value="PH DOMAIN-CONTAINING PROTEIN YHR131C"/>
    <property type="match status" value="1"/>
</dbReference>
<dbReference type="EMBL" id="CP138580">
    <property type="protein sequence ID" value="WPG97942.1"/>
    <property type="molecule type" value="Genomic_DNA"/>
</dbReference>
<feature type="region of interest" description="Disordered" evidence="1">
    <location>
        <begin position="302"/>
        <end position="375"/>
    </location>
</feature>
<evidence type="ECO:0000313" key="2">
    <source>
        <dbReference type="EMBL" id="WPG97942.1"/>
    </source>
</evidence>